<dbReference type="EMBL" id="QKWP01001023">
    <property type="protein sequence ID" value="RIB12458.1"/>
    <property type="molecule type" value="Genomic_DNA"/>
</dbReference>
<accession>A0A397USY9</accession>
<reference evidence="1 2" key="1">
    <citation type="submission" date="2018-06" db="EMBL/GenBank/DDBJ databases">
        <title>Comparative genomics reveals the genomic features of Rhizophagus irregularis, R. cerebriforme, R. diaphanum and Gigaspora rosea, and their symbiotic lifestyle signature.</title>
        <authorList>
            <person name="Morin E."/>
            <person name="San Clemente H."/>
            <person name="Chen E.C.H."/>
            <person name="De La Providencia I."/>
            <person name="Hainaut M."/>
            <person name="Kuo A."/>
            <person name="Kohler A."/>
            <person name="Murat C."/>
            <person name="Tang N."/>
            <person name="Roy S."/>
            <person name="Loubradou J."/>
            <person name="Henrissat B."/>
            <person name="Grigoriev I.V."/>
            <person name="Corradi N."/>
            <person name="Roux C."/>
            <person name="Martin F.M."/>
        </authorList>
    </citation>
    <scope>NUCLEOTIDE SEQUENCE [LARGE SCALE GENOMIC DNA]</scope>
    <source>
        <strain evidence="1 2">DAOM 194757</strain>
    </source>
</reference>
<dbReference type="AlphaFoldDB" id="A0A397USY9"/>
<name>A0A397USY9_9GLOM</name>
<comment type="caution">
    <text evidence="1">The sequence shown here is derived from an EMBL/GenBank/DDBJ whole genome shotgun (WGS) entry which is preliminary data.</text>
</comment>
<dbReference type="Proteomes" id="UP000266673">
    <property type="component" value="Unassembled WGS sequence"/>
</dbReference>
<evidence type="ECO:0000313" key="2">
    <source>
        <dbReference type="Proteomes" id="UP000266673"/>
    </source>
</evidence>
<organism evidence="1 2">
    <name type="scientific">Gigaspora rosea</name>
    <dbReference type="NCBI Taxonomy" id="44941"/>
    <lineage>
        <taxon>Eukaryota</taxon>
        <taxon>Fungi</taxon>
        <taxon>Fungi incertae sedis</taxon>
        <taxon>Mucoromycota</taxon>
        <taxon>Glomeromycotina</taxon>
        <taxon>Glomeromycetes</taxon>
        <taxon>Diversisporales</taxon>
        <taxon>Gigasporaceae</taxon>
        <taxon>Gigaspora</taxon>
    </lineage>
</organism>
<evidence type="ECO:0000313" key="1">
    <source>
        <dbReference type="EMBL" id="RIB12458.1"/>
    </source>
</evidence>
<proteinExistence type="predicted"/>
<protein>
    <submittedName>
        <fullName evidence="1">Uncharacterized protein</fullName>
    </submittedName>
</protein>
<gene>
    <name evidence="1" type="ORF">C2G38_2200644</name>
</gene>
<keyword evidence="2" id="KW-1185">Reference proteome</keyword>
<sequence length="56" mass="6307">MGTKNLMYPTDLWFAEVLKLDAKNVDKKSVATIVGVYLCVLNEHITEHSAIVRTTE</sequence>